<evidence type="ECO:0000313" key="1">
    <source>
        <dbReference type="EMBL" id="CNT91394.1"/>
    </source>
</evidence>
<dbReference type="Proteomes" id="UP000039541">
    <property type="component" value="Unassembled WGS sequence"/>
</dbReference>
<protein>
    <submittedName>
        <fullName evidence="1">Uncharacterized protein</fullName>
    </submittedName>
</protein>
<dbReference type="EMBL" id="CQPC01000013">
    <property type="protein sequence ID" value="CNT91394.1"/>
    <property type="molecule type" value="Genomic_DNA"/>
</dbReference>
<accession>A0A655C1R6</accession>
<organism evidence="1 2">
    <name type="scientific">Salmonella enterica subsp. enterica serovar Bovismorbificans</name>
    <dbReference type="NCBI Taxonomy" id="58097"/>
    <lineage>
        <taxon>Bacteria</taxon>
        <taxon>Pseudomonadati</taxon>
        <taxon>Pseudomonadota</taxon>
        <taxon>Gammaproteobacteria</taxon>
        <taxon>Enterobacterales</taxon>
        <taxon>Enterobacteriaceae</taxon>
        <taxon>Salmonella</taxon>
    </lineage>
</organism>
<sequence length="88" mass="9793">MFAHPVAALRRGANDQSRQRFVGVAVGDSPQILPEFLFRIAFYQHILRRIMHTAQVSCVLRISAAPFPRGSLQQQNRCARFPCGQGGA</sequence>
<proteinExistence type="predicted"/>
<reference evidence="1 2" key="1">
    <citation type="submission" date="2015-03" db="EMBL/GenBank/DDBJ databases">
        <authorList>
            <consortium name="Pathogen Informatics"/>
        </authorList>
    </citation>
    <scope>NUCLEOTIDE SEQUENCE [LARGE SCALE GENOMIC DNA]</scope>
    <source>
        <strain evidence="1 2">3476</strain>
    </source>
</reference>
<dbReference type="AlphaFoldDB" id="A0A655C1R6"/>
<gene>
    <name evidence="1" type="ORF">ERS008202_01393</name>
</gene>
<evidence type="ECO:0000313" key="2">
    <source>
        <dbReference type="Proteomes" id="UP000039541"/>
    </source>
</evidence>
<name>A0A655C1R6_SALET</name>